<dbReference type="InterPro" id="IPR016024">
    <property type="entry name" value="ARM-type_fold"/>
</dbReference>
<dbReference type="Gene3D" id="1.10.510.10">
    <property type="entry name" value="Transferase(Phosphotransferase) domain 1"/>
    <property type="match status" value="1"/>
</dbReference>
<gene>
    <name evidence="2" type="ORF">TVAG_495120</name>
</gene>
<proteinExistence type="predicted"/>
<dbReference type="VEuPathDB" id="TrichDB:TVAGG3_0250710"/>
<keyword evidence="3" id="KW-1185">Reference proteome</keyword>
<dbReference type="SUPFAM" id="SSF56112">
    <property type="entry name" value="Protein kinase-like (PK-like)"/>
    <property type="match status" value="1"/>
</dbReference>
<evidence type="ECO:0000313" key="3">
    <source>
        <dbReference type="Proteomes" id="UP000001542"/>
    </source>
</evidence>
<dbReference type="InterPro" id="IPR001025">
    <property type="entry name" value="BAH_dom"/>
</dbReference>
<dbReference type="EMBL" id="DS114090">
    <property type="protein sequence ID" value="EAX90675.1"/>
    <property type="molecule type" value="Genomic_DNA"/>
</dbReference>
<reference evidence="2" key="1">
    <citation type="submission" date="2006-10" db="EMBL/GenBank/DDBJ databases">
        <authorList>
            <person name="Amadeo P."/>
            <person name="Zhao Q."/>
            <person name="Wortman J."/>
            <person name="Fraser-Liggett C."/>
            <person name="Carlton J."/>
        </authorList>
    </citation>
    <scope>NUCLEOTIDE SEQUENCE</scope>
    <source>
        <strain evidence="2">G3</strain>
    </source>
</reference>
<dbReference type="Proteomes" id="UP000001542">
    <property type="component" value="Unassembled WGS sequence"/>
</dbReference>
<dbReference type="KEGG" id="tva:4748362"/>
<accession>A2FWP7</accession>
<evidence type="ECO:0000259" key="1">
    <source>
        <dbReference type="PROSITE" id="PS51038"/>
    </source>
</evidence>
<dbReference type="AlphaFoldDB" id="A2FWP7"/>
<dbReference type="InterPro" id="IPR011009">
    <property type="entry name" value="Kinase-like_dom_sf"/>
</dbReference>
<sequence length="582" mass="64911">MSQVQVAANVVKNGTRPLLPSSAPPKIAKMIKFCWDADPQRRPTMDSIAKAIASGGVVFPGTNMSDVLSYLGRFSEDPIVAEIQKFKESQISKTGSVSNLPKISPRQDSISNAQHSLVRGQRSQSISLIQSPVKRRQSYDPQNEASILALVESQNANQALIPGFMILLKGKEYANAVLEIARMCVHDEWCETIKNSEIPLMLSEILTRTDSLLMVEKIYSIFCRFISTGFNVPAIYHSIFSSFQKLGSTSLTDILVLIRSALENGIEPPASGVFMYKLAAFLQASNMNLRKQAAKIFLEMIQKASYIFHFAVAIDPAISNMIPGGEILTEVLQIIKILIEKGSLEKDFLNANGLNALLQLILPNDEIIEQIGRKDLELAFCILLSVCKMSISDDQLLQFVEFLPKSLTKLKSMDDLAEFVAISSFAFTKTKLSLVITTKYIDFIKSLYKVPDAKIVLMSLKLTYFYLQNDETKSYFFDSGREISMLMNTDCDAVSAIAASCMIYFYSSLSGKKYSKPLNRALKTFLSANLSEKSKLKVYALRLFGTISLTYEGADFLEIFNYPTQVKELINFLLFMSSVLLL</sequence>
<reference evidence="2" key="2">
    <citation type="journal article" date="2007" name="Science">
        <title>Draft genome sequence of the sexually transmitted pathogen Trichomonas vaginalis.</title>
        <authorList>
            <person name="Carlton J.M."/>
            <person name="Hirt R.P."/>
            <person name="Silva J.C."/>
            <person name="Delcher A.L."/>
            <person name="Schatz M."/>
            <person name="Zhao Q."/>
            <person name="Wortman J.R."/>
            <person name="Bidwell S.L."/>
            <person name="Alsmark U.C.M."/>
            <person name="Besteiro S."/>
            <person name="Sicheritz-Ponten T."/>
            <person name="Noel C.J."/>
            <person name="Dacks J.B."/>
            <person name="Foster P.G."/>
            <person name="Simillion C."/>
            <person name="Van de Peer Y."/>
            <person name="Miranda-Saavedra D."/>
            <person name="Barton G.J."/>
            <person name="Westrop G.D."/>
            <person name="Mueller S."/>
            <person name="Dessi D."/>
            <person name="Fiori P.L."/>
            <person name="Ren Q."/>
            <person name="Paulsen I."/>
            <person name="Zhang H."/>
            <person name="Bastida-Corcuera F.D."/>
            <person name="Simoes-Barbosa A."/>
            <person name="Brown M.T."/>
            <person name="Hayes R.D."/>
            <person name="Mukherjee M."/>
            <person name="Okumura C.Y."/>
            <person name="Schneider R."/>
            <person name="Smith A.J."/>
            <person name="Vanacova S."/>
            <person name="Villalvazo M."/>
            <person name="Haas B.J."/>
            <person name="Pertea M."/>
            <person name="Feldblyum T.V."/>
            <person name="Utterback T.R."/>
            <person name="Shu C.L."/>
            <person name="Osoegawa K."/>
            <person name="de Jong P.J."/>
            <person name="Hrdy I."/>
            <person name="Horvathova L."/>
            <person name="Zubacova Z."/>
            <person name="Dolezal P."/>
            <person name="Malik S.B."/>
            <person name="Logsdon J.M. Jr."/>
            <person name="Henze K."/>
            <person name="Gupta A."/>
            <person name="Wang C.C."/>
            <person name="Dunne R.L."/>
            <person name="Upcroft J.A."/>
            <person name="Upcroft P."/>
            <person name="White O."/>
            <person name="Salzberg S.L."/>
            <person name="Tang P."/>
            <person name="Chiu C.-H."/>
            <person name="Lee Y.-S."/>
            <person name="Embley T.M."/>
            <person name="Coombs G.H."/>
            <person name="Mottram J.C."/>
            <person name="Tachezy J."/>
            <person name="Fraser-Liggett C.M."/>
            <person name="Johnson P.J."/>
        </authorList>
    </citation>
    <scope>NUCLEOTIDE SEQUENCE [LARGE SCALE GENOMIC DNA]</scope>
    <source>
        <strain evidence="2">G3</strain>
    </source>
</reference>
<feature type="domain" description="BAH" evidence="1">
    <location>
        <begin position="418"/>
        <end position="542"/>
    </location>
</feature>
<dbReference type="RefSeq" id="XP_001303605.1">
    <property type="nucleotide sequence ID" value="XM_001303604.1"/>
</dbReference>
<organism evidence="2 3">
    <name type="scientific">Trichomonas vaginalis (strain ATCC PRA-98 / G3)</name>
    <dbReference type="NCBI Taxonomy" id="412133"/>
    <lineage>
        <taxon>Eukaryota</taxon>
        <taxon>Metamonada</taxon>
        <taxon>Parabasalia</taxon>
        <taxon>Trichomonadida</taxon>
        <taxon>Trichomonadidae</taxon>
        <taxon>Trichomonas</taxon>
    </lineage>
</organism>
<dbReference type="VEuPathDB" id="TrichDB:TVAG_495120"/>
<dbReference type="STRING" id="5722.A2FWP7"/>
<dbReference type="GO" id="GO:0003682">
    <property type="term" value="F:chromatin binding"/>
    <property type="evidence" value="ECO:0007669"/>
    <property type="project" value="InterPro"/>
</dbReference>
<dbReference type="OrthoDB" id="4062651at2759"/>
<dbReference type="InParanoid" id="A2FWP7"/>
<protein>
    <recommendedName>
        <fullName evidence="1">BAH domain-containing protein</fullName>
    </recommendedName>
</protein>
<dbReference type="SUPFAM" id="SSF48371">
    <property type="entry name" value="ARM repeat"/>
    <property type="match status" value="1"/>
</dbReference>
<dbReference type="PROSITE" id="PS51038">
    <property type="entry name" value="BAH"/>
    <property type="match status" value="1"/>
</dbReference>
<name>A2FWP7_TRIV3</name>
<evidence type="ECO:0000313" key="2">
    <source>
        <dbReference type="EMBL" id="EAX90675.1"/>
    </source>
</evidence>
<dbReference type="SMR" id="A2FWP7"/>